<sequence>MRLVDDHKAGGVGALEDAETDGGVRGEHRERLFATFRNAS</sequence>
<comment type="caution">
    <text evidence="2">The sequence shown here is derived from an EMBL/GenBank/DDBJ whole genome shotgun (WGS) entry which is preliminary data.</text>
</comment>
<organism evidence="2 3">
    <name type="scientific">Streptomyces sanglieri</name>
    <dbReference type="NCBI Taxonomy" id="193460"/>
    <lineage>
        <taxon>Bacteria</taxon>
        <taxon>Bacillati</taxon>
        <taxon>Actinomycetota</taxon>
        <taxon>Actinomycetes</taxon>
        <taxon>Kitasatosporales</taxon>
        <taxon>Streptomycetaceae</taxon>
        <taxon>Streptomyces</taxon>
    </lineage>
</organism>
<gene>
    <name evidence="2" type="ORF">ACFQ2K_50380</name>
</gene>
<proteinExistence type="predicted"/>
<evidence type="ECO:0000313" key="3">
    <source>
        <dbReference type="Proteomes" id="UP001596915"/>
    </source>
</evidence>
<keyword evidence="3" id="KW-1185">Reference proteome</keyword>
<evidence type="ECO:0000313" key="2">
    <source>
        <dbReference type="EMBL" id="MFD0629613.1"/>
    </source>
</evidence>
<dbReference type="Proteomes" id="UP001596915">
    <property type="component" value="Unassembled WGS sequence"/>
</dbReference>
<feature type="region of interest" description="Disordered" evidence="1">
    <location>
        <begin position="1"/>
        <end position="27"/>
    </location>
</feature>
<reference evidence="3" key="1">
    <citation type="journal article" date="2019" name="Int. J. Syst. Evol. Microbiol.">
        <title>The Global Catalogue of Microorganisms (GCM) 10K type strain sequencing project: providing services to taxonomists for standard genome sequencing and annotation.</title>
        <authorList>
            <consortium name="The Broad Institute Genomics Platform"/>
            <consortium name="The Broad Institute Genome Sequencing Center for Infectious Disease"/>
            <person name="Wu L."/>
            <person name="Ma J."/>
        </authorList>
    </citation>
    <scope>NUCLEOTIDE SEQUENCE [LARGE SCALE GENOMIC DNA]</scope>
    <source>
        <strain evidence="3">JCM 12607</strain>
    </source>
</reference>
<accession>A0ABW2X7W1</accession>
<protein>
    <submittedName>
        <fullName evidence="2">Uncharacterized protein</fullName>
    </submittedName>
</protein>
<dbReference type="EMBL" id="JBHTGL010000008">
    <property type="protein sequence ID" value="MFD0629613.1"/>
    <property type="molecule type" value="Genomic_DNA"/>
</dbReference>
<evidence type="ECO:0000256" key="1">
    <source>
        <dbReference type="SAM" id="MobiDB-lite"/>
    </source>
</evidence>
<name>A0ABW2X7W1_9ACTN</name>